<dbReference type="OrthoDB" id="7468926at2759"/>
<keyword evidence="4" id="KW-1185">Reference proteome</keyword>
<comment type="caution">
    <text evidence="2">The sequence shown here is derived from an EMBL/GenBank/DDBJ whole genome shotgun (WGS) entry which is preliminary data.</text>
</comment>
<evidence type="ECO:0000313" key="3">
    <source>
        <dbReference type="EMBL" id="CAB3232312.1"/>
    </source>
</evidence>
<accession>A0A8S0YS81</accession>
<evidence type="ECO:0000313" key="2">
    <source>
        <dbReference type="EMBL" id="CAB3222393.1"/>
    </source>
</evidence>
<proteinExistence type="predicted"/>
<feature type="domain" description="Bro-N" evidence="1">
    <location>
        <begin position="21"/>
        <end position="82"/>
    </location>
</feature>
<dbReference type="EMBL" id="CADEBC010000088">
    <property type="protein sequence ID" value="CAB3222393.1"/>
    <property type="molecule type" value="Genomic_DNA"/>
</dbReference>
<sequence>MSHKEHIQPICVEYDQGANEKATLGNQWKRPWNKLGPFTVHLETPPNWHPETLFVSEPVINALLARSNKSQAKKLMRFVYEEETYATKQSTISTFTRGTTVINLYAHKRDLSQALKRVPPGYELVVQQKTF</sequence>
<dbReference type="Pfam" id="PF02498">
    <property type="entry name" value="Bro-N"/>
    <property type="match status" value="1"/>
</dbReference>
<evidence type="ECO:0000259" key="1">
    <source>
        <dbReference type="Pfam" id="PF02498"/>
    </source>
</evidence>
<dbReference type="InterPro" id="IPR003497">
    <property type="entry name" value="BRO_N_domain"/>
</dbReference>
<organism evidence="2 4">
    <name type="scientific">Arctia plantaginis</name>
    <name type="common">Wood tiger moth</name>
    <name type="synonym">Phalaena plantaginis</name>
    <dbReference type="NCBI Taxonomy" id="874455"/>
    <lineage>
        <taxon>Eukaryota</taxon>
        <taxon>Metazoa</taxon>
        <taxon>Ecdysozoa</taxon>
        <taxon>Arthropoda</taxon>
        <taxon>Hexapoda</taxon>
        <taxon>Insecta</taxon>
        <taxon>Pterygota</taxon>
        <taxon>Neoptera</taxon>
        <taxon>Endopterygota</taxon>
        <taxon>Lepidoptera</taxon>
        <taxon>Glossata</taxon>
        <taxon>Ditrysia</taxon>
        <taxon>Noctuoidea</taxon>
        <taxon>Erebidae</taxon>
        <taxon>Arctiinae</taxon>
        <taxon>Arctia</taxon>
    </lineage>
</organism>
<gene>
    <name evidence="2" type="ORF">APLA_LOCUS1017</name>
    <name evidence="3" type="ORF">APLA_LOCUS5641</name>
</gene>
<reference evidence="4 5" key="1">
    <citation type="submission" date="2020-04" db="EMBL/GenBank/DDBJ databases">
        <authorList>
            <person name="Wallbank WR R."/>
            <person name="Pardo Diaz C."/>
            <person name="Kozak K."/>
            <person name="Martin S."/>
            <person name="Jiggins C."/>
            <person name="Moest M."/>
            <person name="Warren A I."/>
            <person name="Byers J.R.P. K."/>
            <person name="Montejo-Kovacevich G."/>
            <person name="Yen C E."/>
        </authorList>
    </citation>
    <scope>NUCLEOTIDE SEQUENCE [LARGE SCALE GENOMIC DNA]</scope>
</reference>
<evidence type="ECO:0000313" key="5">
    <source>
        <dbReference type="Proteomes" id="UP000494256"/>
    </source>
</evidence>
<dbReference type="EMBL" id="CADEBD010000289">
    <property type="protein sequence ID" value="CAB3232312.1"/>
    <property type="molecule type" value="Genomic_DNA"/>
</dbReference>
<evidence type="ECO:0000313" key="4">
    <source>
        <dbReference type="Proteomes" id="UP000494106"/>
    </source>
</evidence>
<name>A0A8S0YS81_ARCPL</name>
<dbReference type="Proteomes" id="UP000494106">
    <property type="component" value="Unassembled WGS sequence"/>
</dbReference>
<protein>
    <recommendedName>
        <fullName evidence="1">Bro-N domain-containing protein</fullName>
    </recommendedName>
</protein>
<dbReference type="AlphaFoldDB" id="A0A8S0YS81"/>
<dbReference type="Proteomes" id="UP000494256">
    <property type="component" value="Unassembled WGS sequence"/>
</dbReference>